<evidence type="ECO:0000313" key="3">
    <source>
        <dbReference type="EMBL" id="KAG5677946.1"/>
    </source>
</evidence>
<dbReference type="AlphaFoldDB" id="A0A9J6C7C6"/>
<dbReference type="Gene3D" id="3.30.505.10">
    <property type="entry name" value="SH2 domain"/>
    <property type="match status" value="1"/>
</dbReference>
<gene>
    <name evidence="3" type="ORF">PVAND_007659</name>
</gene>
<comment type="caution">
    <text evidence="3">The sequence shown here is derived from an EMBL/GenBank/DDBJ whole genome shotgun (WGS) entry which is preliminary data.</text>
</comment>
<evidence type="ECO:0000313" key="4">
    <source>
        <dbReference type="Proteomes" id="UP001107558"/>
    </source>
</evidence>
<protein>
    <recommendedName>
        <fullName evidence="2">SH2 domain-containing protein</fullName>
    </recommendedName>
</protein>
<dbReference type="SMART" id="SM00252">
    <property type="entry name" value="SH2"/>
    <property type="match status" value="1"/>
</dbReference>
<dbReference type="CDD" id="cd00173">
    <property type="entry name" value="SH2"/>
    <property type="match status" value="1"/>
</dbReference>
<sequence length="178" mass="20302">MVQKPSAPSEYTLQKNVEYNGKIYSYIQNINKLPQKEQEELKECGWFQLGLPREVSLEILLQPNVPAGTFLVRQSESCKNCYALSMRLPNVGGKPKLAHYLIENSHNGYRFKGFTKEFPSVKSLIVHHSIIKGHLAVPLLLSRAQDFAMRNLVIEESSESENELQEKNNKSTSCFCKK</sequence>
<accession>A0A9J6C7C6</accession>
<dbReference type="PANTHER" id="PTHR15832">
    <property type="entry name" value="SHC (SRC HOMOLOGY DOMAIN C-TERMINAL) ADAPTOR HOMOLOG"/>
    <property type="match status" value="1"/>
</dbReference>
<dbReference type="InterPro" id="IPR036860">
    <property type="entry name" value="SH2_dom_sf"/>
</dbReference>
<reference evidence="3" key="1">
    <citation type="submission" date="2021-03" db="EMBL/GenBank/DDBJ databases">
        <title>Chromosome level genome of the anhydrobiotic midge Polypedilum vanderplanki.</title>
        <authorList>
            <person name="Yoshida Y."/>
            <person name="Kikawada T."/>
            <person name="Gusev O."/>
        </authorList>
    </citation>
    <scope>NUCLEOTIDE SEQUENCE</scope>
    <source>
        <strain evidence="3">NIAS01</strain>
        <tissue evidence="3">Whole body or cell culture</tissue>
    </source>
</reference>
<feature type="domain" description="SH2" evidence="2">
    <location>
        <begin position="46"/>
        <end position="129"/>
    </location>
</feature>
<proteinExistence type="predicted"/>
<name>A0A9J6C7C6_POLVA</name>
<keyword evidence="1" id="KW-0727">SH2 domain</keyword>
<dbReference type="OrthoDB" id="10013007at2759"/>
<dbReference type="PANTHER" id="PTHR15832:SF2">
    <property type="entry name" value="SH2 DOMAIN-CONTAINING PROTEIN"/>
    <property type="match status" value="1"/>
</dbReference>
<keyword evidence="4" id="KW-1185">Reference proteome</keyword>
<dbReference type="Pfam" id="PF00017">
    <property type="entry name" value="SH2"/>
    <property type="match status" value="1"/>
</dbReference>
<organism evidence="3 4">
    <name type="scientific">Polypedilum vanderplanki</name>
    <name type="common">Sleeping chironomid midge</name>
    <dbReference type="NCBI Taxonomy" id="319348"/>
    <lineage>
        <taxon>Eukaryota</taxon>
        <taxon>Metazoa</taxon>
        <taxon>Ecdysozoa</taxon>
        <taxon>Arthropoda</taxon>
        <taxon>Hexapoda</taxon>
        <taxon>Insecta</taxon>
        <taxon>Pterygota</taxon>
        <taxon>Neoptera</taxon>
        <taxon>Endopterygota</taxon>
        <taxon>Diptera</taxon>
        <taxon>Nematocera</taxon>
        <taxon>Chironomoidea</taxon>
        <taxon>Chironomidae</taxon>
        <taxon>Chironominae</taxon>
        <taxon>Polypedilum</taxon>
        <taxon>Polypedilum</taxon>
    </lineage>
</organism>
<evidence type="ECO:0000256" key="1">
    <source>
        <dbReference type="PROSITE-ProRule" id="PRU00191"/>
    </source>
</evidence>
<evidence type="ECO:0000259" key="2">
    <source>
        <dbReference type="PROSITE" id="PS50001"/>
    </source>
</evidence>
<dbReference type="SUPFAM" id="SSF55550">
    <property type="entry name" value="SH2 domain"/>
    <property type="match status" value="1"/>
</dbReference>
<dbReference type="Proteomes" id="UP001107558">
    <property type="component" value="Chromosome 2"/>
</dbReference>
<dbReference type="PROSITE" id="PS50001">
    <property type="entry name" value="SH2"/>
    <property type="match status" value="1"/>
</dbReference>
<dbReference type="PRINTS" id="PR00401">
    <property type="entry name" value="SH2DOMAIN"/>
</dbReference>
<dbReference type="InterPro" id="IPR000980">
    <property type="entry name" value="SH2"/>
</dbReference>
<dbReference type="EMBL" id="JADBJN010000002">
    <property type="protein sequence ID" value="KAG5677946.1"/>
    <property type="molecule type" value="Genomic_DNA"/>
</dbReference>